<evidence type="ECO:0000313" key="1">
    <source>
        <dbReference type="EMBL" id="KGM11834.1"/>
    </source>
</evidence>
<dbReference type="OrthoDB" id="5146546at2"/>
<reference evidence="1 2" key="1">
    <citation type="submission" date="2013-08" db="EMBL/GenBank/DDBJ databases">
        <title>Genome sequencing of Cellulomonas carbonis T26.</title>
        <authorList>
            <person name="Chen F."/>
            <person name="Li Y."/>
            <person name="Wang G."/>
        </authorList>
    </citation>
    <scope>NUCLEOTIDE SEQUENCE [LARGE SCALE GENOMIC DNA]</scope>
    <source>
        <strain evidence="1 2">T26</strain>
    </source>
</reference>
<dbReference type="RefSeq" id="WP_043603857.1">
    <property type="nucleotide sequence ID" value="NZ_AXCY01000013.1"/>
</dbReference>
<dbReference type="AlphaFoldDB" id="A0A0A0BXF7"/>
<organism evidence="1 2">
    <name type="scientific">Cellulomonas carbonis T26</name>
    <dbReference type="NCBI Taxonomy" id="947969"/>
    <lineage>
        <taxon>Bacteria</taxon>
        <taxon>Bacillati</taxon>
        <taxon>Actinomycetota</taxon>
        <taxon>Actinomycetes</taxon>
        <taxon>Micrococcales</taxon>
        <taxon>Cellulomonadaceae</taxon>
        <taxon>Cellulomonas</taxon>
    </lineage>
</organism>
<evidence type="ECO:0000313" key="2">
    <source>
        <dbReference type="Proteomes" id="UP000029839"/>
    </source>
</evidence>
<reference evidence="1 2" key="2">
    <citation type="journal article" date="2015" name="Stand. Genomic Sci.">
        <title>Draft genome sequence of Cellulomonas carbonis T26(T) and comparative analysis of six Cellulomonas genomes.</title>
        <authorList>
            <person name="Zhuang W."/>
            <person name="Zhang S."/>
            <person name="Xia X."/>
            <person name="Wang G."/>
        </authorList>
    </citation>
    <scope>NUCLEOTIDE SEQUENCE [LARGE SCALE GENOMIC DNA]</scope>
    <source>
        <strain evidence="1 2">T26</strain>
    </source>
</reference>
<gene>
    <name evidence="1" type="ORF">N868_06150</name>
</gene>
<accession>A0A0A0BXF7</accession>
<dbReference type="EMBL" id="AXCY01000013">
    <property type="protein sequence ID" value="KGM11834.1"/>
    <property type="molecule type" value="Genomic_DNA"/>
</dbReference>
<proteinExistence type="predicted"/>
<dbReference type="Proteomes" id="UP000029839">
    <property type="component" value="Unassembled WGS sequence"/>
</dbReference>
<protein>
    <submittedName>
        <fullName evidence="1">Uncharacterized protein</fullName>
    </submittedName>
</protein>
<comment type="caution">
    <text evidence="1">The sequence shown here is derived from an EMBL/GenBank/DDBJ whole genome shotgun (WGS) entry which is preliminary data.</text>
</comment>
<keyword evidence="2" id="KW-1185">Reference proteome</keyword>
<name>A0A0A0BXF7_9CELL</name>
<sequence>MPTIPVETYTLGVARNGSNPYAHVTITGPVLAHGIQNRATLYFFPTYAQLGGYALNVGGLNFDGIHVIGLIPFGDFDRMYDVLRNEAPVHVYYSHGSSSTTTKPLTNIAIQTGPEQPGEGPADADAVDSMISMLVGDLKAPLS</sequence>